<feature type="compositionally biased region" description="Low complexity" evidence="3">
    <location>
        <begin position="399"/>
        <end position="411"/>
    </location>
</feature>
<dbReference type="CDD" id="cd09511">
    <property type="entry name" value="SAM_CNK1_2_3-suppressor"/>
    <property type="match status" value="1"/>
</dbReference>
<organism evidence="7 8">
    <name type="scientific">Cherax quadricarinatus</name>
    <name type="common">Australian red claw crayfish</name>
    <dbReference type="NCBI Taxonomy" id="27406"/>
    <lineage>
        <taxon>Eukaryota</taxon>
        <taxon>Metazoa</taxon>
        <taxon>Ecdysozoa</taxon>
        <taxon>Arthropoda</taxon>
        <taxon>Crustacea</taxon>
        <taxon>Multicrustacea</taxon>
        <taxon>Malacostraca</taxon>
        <taxon>Eumalacostraca</taxon>
        <taxon>Eucarida</taxon>
        <taxon>Decapoda</taxon>
        <taxon>Pleocyemata</taxon>
        <taxon>Astacidea</taxon>
        <taxon>Parastacoidea</taxon>
        <taxon>Parastacidae</taxon>
        <taxon>Cherax</taxon>
    </lineage>
</organism>
<evidence type="ECO:0000313" key="7">
    <source>
        <dbReference type="EMBL" id="KAK8730032.1"/>
    </source>
</evidence>
<dbReference type="Proteomes" id="UP001445076">
    <property type="component" value="Unassembled WGS sequence"/>
</dbReference>
<feature type="compositionally biased region" description="Basic and acidic residues" evidence="3">
    <location>
        <begin position="659"/>
        <end position="671"/>
    </location>
</feature>
<feature type="domain" description="CRIC" evidence="6">
    <location>
        <begin position="82"/>
        <end position="198"/>
    </location>
</feature>
<dbReference type="AlphaFoldDB" id="A0AAW0WRL6"/>
<evidence type="ECO:0000313" key="8">
    <source>
        <dbReference type="Proteomes" id="UP001445076"/>
    </source>
</evidence>
<feature type="compositionally biased region" description="Acidic residues" evidence="3">
    <location>
        <begin position="116"/>
        <end position="127"/>
    </location>
</feature>
<dbReference type="InterPro" id="IPR001478">
    <property type="entry name" value="PDZ"/>
</dbReference>
<feature type="compositionally biased region" description="Polar residues" evidence="3">
    <location>
        <begin position="709"/>
        <end position="718"/>
    </location>
</feature>
<evidence type="ECO:0000259" key="5">
    <source>
        <dbReference type="PROSITE" id="PS50106"/>
    </source>
</evidence>
<name>A0AAW0WRL6_CHEQU</name>
<dbReference type="InterPro" id="IPR001660">
    <property type="entry name" value="SAM"/>
</dbReference>
<feature type="compositionally biased region" description="Pro residues" evidence="3">
    <location>
        <begin position="384"/>
        <end position="398"/>
    </location>
</feature>
<dbReference type="Pfam" id="PF00536">
    <property type="entry name" value="SAM_1"/>
    <property type="match status" value="1"/>
</dbReference>
<evidence type="ECO:0000256" key="3">
    <source>
        <dbReference type="SAM" id="MobiDB-lite"/>
    </source>
</evidence>
<protein>
    <recommendedName>
        <fullName evidence="9">Connector enhancer of kinase suppressor of ras 2</fullName>
    </recommendedName>
</protein>
<feature type="compositionally biased region" description="Polar residues" evidence="3">
    <location>
        <begin position="689"/>
        <end position="701"/>
    </location>
</feature>
<keyword evidence="8" id="KW-1185">Reference proteome</keyword>
<dbReference type="SUPFAM" id="SSF50156">
    <property type="entry name" value="PDZ domain-like"/>
    <property type="match status" value="1"/>
</dbReference>
<feature type="domain" description="PDZ" evidence="5">
    <location>
        <begin position="235"/>
        <end position="316"/>
    </location>
</feature>
<keyword evidence="2" id="KW-0597">Phosphoprotein</keyword>
<feature type="compositionally biased region" description="Polar residues" evidence="3">
    <location>
        <begin position="629"/>
        <end position="652"/>
    </location>
</feature>
<dbReference type="PROSITE" id="PS51290">
    <property type="entry name" value="CRIC"/>
    <property type="match status" value="1"/>
</dbReference>
<comment type="caution">
    <text evidence="7">The sequence shown here is derived from an EMBL/GenBank/DDBJ whole genome shotgun (WGS) entry which is preliminary data.</text>
</comment>
<dbReference type="Gene3D" id="1.10.150.50">
    <property type="entry name" value="Transcription Factor, Ets-1"/>
    <property type="match status" value="1"/>
</dbReference>
<dbReference type="Pfam" id="PF10534">
    <property type="entry name" value="CRIC_ras_sig"/>
    <property type="match status" value="1"/>
</dbReference>
<feature type="region of interest" description="Disordered" evidence="3">
    <location>
        <begin position="537"/>
        <end position="559"/>
    </location>
</feature>
<feature type="region of interest" description="Disordered" evidence="3">
    <location>
        <begin position="371"/>
        <end position="460"/>
    </location>
</feature>
<dbReference type="InterPro" id="IPR051566">
    <property type="entry name" value="CNKSR"/>
</dbReference>
<dbReference type="InterPro" id="IPR049628">
    <property type="entry name" value="CNK1-3_SAM"/>
</dbReference>
<evidence type="ECO:0008006" key="9">
    <source>
        <dbReference type="Google" id="ProtNLM"/>
    </source>
</evidence>
<proteinExistence type="inferred from homology"/>
<dbReference type="SUPFAM" id="SSF50729">
    <property type="entry name" value="PH domain-like"/>
    <property type="match status" value="1"/>
</dbReference>
<dbReference type="InterPro" id="IPR013761">
    <property type="entry name" value="SAM/pointed_sf"/>
</dbReference>
<feature type="compositionally biased region" description="Low complexity" evidence="3">
    <location>
        <begin position="836"/>
        <end position="847"/>
    </location>
</feature>
<dbReference type="SMART" id="SM00454">
    <property type="entry name" value="SAM"/>
    <property type="match status" value="1"/>
</dbReference>
<evidence type="ECO:0000259" key="6">
    <source>
        <dbReference type="PROSITE" id="PS51290"/>
    </source>
</evidence>
<dbReference type="InterPro" id="IPR041489">
    <property type="entry name" value="PDZ_6"/>
</dbReference>
<sequence length="973" mass="105769">MAYVNVAEWSPDQVSEWLKGLDEAILPYIHYFVNNQVDGKRLLQLSPDDLPSLRVTKIGHQEIVLQAVELLRNIHYQLNQENVQYLALRLSSKARSIYNELRQTTSSFGNGGGSAGEEEEGEDEEEGADRRNAKKRQERVSTAIIAGVADVLSSVKGLVSWLTRQPFEGQEKYDCLKSDLVELSIRLATIAQRDMFAENQATVILQLCLRLAVISDKIIQEYSDPLIIQPATLDIATIKKKADDEWGVGLQSSYHGVHQVSEVRALSPAYQCGKLQEGDELVQVNYQTVIGWSPHKVTAIMQEFPVEVILTVKKRPRHANTVAQIYLKPMRLPSKKRTYSPWGNLLVSSPRYDLQSIPNLQLSVSVDKVPVRREANLEPRPKSTTPPPMLTTPSPQPPSTVSDAPSTTSDRASSDSDSEDDPFLSDSDLAGTSPVSVRLYHPKPRAPVQRRATIPGATTRPSLSFDQLLQDVRWNRGGRIGFADGLAPSDPDLLRGPGGSDRVTRPHTCIGTENKVRIVREGKEAMLKEGTEAECTVKEGGRGGGKAIEDADGKSGEKSFDQECVFGENKPEKKVVNIIPLPPRKPTNYGAVTAAQNASPSLAHRPLLTEENMSSGRAGNLALVIHSHSPSLQSSTVSPDKNASSGHESVQDISGRPRRVSEDRPKLDKSHSTPAYDLDGDGTLPGVSPSLSGPNERSANLKSPIGTKHGSNSTNVFDTQDSKTSLAVISVELTPAIPRPGTTSGRDSSGGLPLPLPTTIISSATTIVGTATAENFRSQVVFPVGAAIPDRASSDIINNSVSLAGEVHSGGSGNGVKRQLGSSDGVGINSNEERVSTSSSGISGVESMTSQQVVPYSACQPSTSSASSVVLRETRSSSPSVWRRGVLVTDRGSRRISCRELGQGDHQGWLHRRRDNKGFLLPHRWERRWFILKVSTSVLPLMSRPRNSLSKYITLVEPHFILLVTQVRREVGG</sequence>
<feature type="region of interest" description="Disordered" evidence="3">
    <location>
        <begin position="808"/>
        <end position="847"/>
    </location>
</feature>
<feature type="region of interest" description="Disordered" evidence="3">
    <location>
        <begin position="105"/>
        <end position="135"/>
    </location>
</feature>
<dbReference type="Gene3D" id="2.30.42.10">
    <property type="match status" value="1"/>
</dbReference>
<dbReference type="PANTHER" id="PTHR12844:SF42">
    <property type="entry name" value="CONNECTOR ENHANCER OF KSR PROTEIN CNK"/>
    <property type="match status" value="1"/>
</dbReference>
<evidence type="ECO:0000259" key="4">
    <source>
        <dbReference type="PROSITE" id="PS50105"/>
    </source>
</evidence>
<feature type="region of interest" description="Disordered" evidence="3">
    <location>
        <begin position="629"/>
        <end position="718"/>
    </location>
</feature>
<dbReference type="InterPro" id="IPR036034">
    <property type="entry name" value="PDZ_sf"/>
</dbReference>
<dbReference type="SMART" id="SM00228">
    <property type="entry name" value="PDZ"/>
    <property type="match status" value="1"/>
</dbReference>
<dbReference type="InterPro" id="IPR017874">
    <property type="entry name" value="CRIC_domain"/>
</dbReference>
<dbReference type="PANTHER" id="PTHR12844">
    <property type="entry name" value="CONNECTOR ENCHANCER OF KINASE SUPPRESSOR OF RAS"/>
    <property type="match status" value="1"/>
</dbReference>
<gene>
    <name evidence="7" type="ORF">OTU49_008429</name>
</gene>
<accession>A0AAW0WRL6</accession>
<dbReference type="PROSITE" id="PS50106">
    <property type="entry name" value="PDZ"/>
    <property type="match status" value="1"/>
</dbReference>
<dbReference type="PROSITE" id="PS50105">
    <property type="entry name" value="SAM_DOMAIN"/>
    <property type="match status" value="1"/>
</dbReference>
<feature type="compositionally biased region" description="Basic and acidic residues" evidence="3">
    <location>
        <begin position="371"/>
        <end position="381"/>
    </location>
</feature>
<evidence type="ECO:0000256" key="1">
    <source>
        <dbReference type="ARBA" id="ARBA00009498"/>
    </source>
</evidence>
<feature type="domain" description="SAM" evidence="4">
    <location>
        <begin position="9"/>
        <end position="74"/>
    </location>
</feature>
<reference evidence="7 8" key="1">
    <citation type="journal article" date="2024" name="BMC Genomics">
        <title>Genome assembly of redclaw crayfish (Cherax quadricarinatus) provides insights into its immune adaptation and hypoxia tolerance.</title>
        <authorList>
            <person name="Liu Z."/>
            <person name="Zheng J."/>
            <person name="Li H."/>
            <person name="Fang K."/>
            <person name="Wang S."/>
            <person name="He J."/>
            <person name="Zhou D."/>
            <person name="Weng S."/>
            <person name="Chi M."/>
            <person name="Gu Z."/>
            <person name="He J."/>
            <person name="Li F."/>
            <person name="Wang M."/>
        </authorList>
    </citation>
    <scope>NUCLEOTIDE SEQUENCE [LARGE SCALE GENOMIC DNA]</scope>
    <source>
        <strain evidence="7">ZL_2023a</strain>
    </source>
</reference>
<dbReference type="EMBL" id="JARKIK010000066">
    <property type="protein sequence ID" value="KAK8730032.1"/>
    <property type="molecule type" value="Genomic_DNA"/>
</dbReference>
<dbReference type="SUPFAM" id="SSF47769">
    <property type="entry name" value="SAM/Pointed domain"/>
    <property type="match status" value="1"/>
</dbReference>
<comment type="similarity">
    <text evidence="1">Belongs to the CNKSR family.</text>
</comment>
<evidence type="ECO:0000256" key="2">
    <source>
        <dbReference type="ARBA" id="ARBA00022553"/>
    </source>
</evidence>
<dbReference type="Pfam" id="PF17820">
    <property type="entry name" value="PDZ_6"/>
    <property type="match status" value="1"/>
</dbReference>